<evidence type="ECO:0000259" key="6">
    <source>
        <dbReference type="PROSITE" id="PS51898"/>
    </source>
</evidence>
<accession>R9HD81</accession>
<dbReference type="GO" id="GO:0006310">
    <property type="term" value="P:DNA recombination"/>
    <property type="evidence" value="ECO:0007669"/>
    <property type="project" value="UniProtKB-KW"/>
</dbReference>
<dbReference type="PANTHER" id="PTHR30349">
    <property type="entry name" value="PHAGE INTEGRASE-RELATED"/>
    <property type="match status" value="1"/>
</dbReference>
<dbReference type="Gene3D" id="1.10.150.130">
    <property type="match status" value="1"/>
</dbReference>
<evidence type="ECO:0000313" key="8">
    <source>
        <dbReference type="EMBL" id="EOS01864.1"/>
    </source>
</evidence>
<sequence length="410" mass="47515">MRIIRHQLKLRVYTREVMLINSTVFAVERLTKFITNGRFSFASLFLRVFLVLPARYLAVITIPELNKIKNCCRMKMGISYFRPILVYKITSDIKMKSKNGFSRCGELYIGRLQKEGRFSTAHVYKNALFSFSKFCGTQSVPFRQVTRERLRLYGQHLSDSGLKPNTVSTYMRMLRSVYNRGVESGRAPYVPRLFHDVYTGVDIRQKRALPVLELNKLLYEDPKTDRLRRTQAIAGLMFQFCGMSFADLAHLEKSALDQNILRYSRIKTKTPMSVEILDTAQEMISRLLNHQPSRPDCPDYLFDILSGDKKRKDERAYREYQSALRRFNNHLKGLAKALRLTSPVTSYTLRHSWATTAKYRGVPIEMISESLGHKSIKTTQIYLKGFGLKERTEVNKMNLSYVKNCSMGAL</sequence>
<evidence type="ECO:0000256" key="3">
    <source>
        <dbReference type="ARBA" id="ARBA00023125"/>
    </source>
</evidence>
<feature type="domain" description="Tyr recombinase" evidence="6">
    <location>
        <begin position="204"/>
        <end position="395"/>
    </location>
</feature>
<dbReference type="Gene3D" id="1.10.443.10">
    <property type="entry name" value="Intergrase catalytic core"/>
    <property type="match status" value="1"/>
</dbReference>
<keyword evidence="2" id="KW-0229">DNA integration</keyword>
<evidence type="ECO:0000256" key="4">
    <source>
        <dbReference type="ARBA" id="ARBA00023172"/>
    </source>
</evidence>
<evidence type="ECO:0000259" key="7">
    <source>
        <dbReference type="PROSITE" id="PS51900"/>
    </source>
</evidence>
<dbReference type="InterPro" id="IPR002104">
    <property type="entry name" value="Integrase_catalytic"/>
</dbReference>
<keyword evidence="3 5" id="KW-0238">DNA-binding</keyword>
<dbReference type="HOGENOM" id="CLU_033139_0_0_10"/>
<dbReference type="PATRIC" id="fig|1235785.3.peg.975"/>
<dbReference type="PROSITE" id="PS51900">
    <property type="entry name" value="CB"/>
    <property type="match status" value="1"/>
</dbReference>
<dbReference type="InterPro" id="IPR013762">
    <property type="entry name" value="Integrase-like_cat_sf"/>
</dbReference>
<dbReference type="CDD" id="cd01185">
    <property type="entry name" value="INTN1_C_like"/>
    <property type="match status" value="1"/>
</dbReference>
<dbReference type="GO" id="GO:0003677">
    <property type="term" value="F:DNA binding"/>
    <property type="evidence" value="ECO:0007669"/>
    <property type="project" value="UniProtKB-UniRule"/>
</dbReference>
<dbReference type="PROSITE" id="PS51898">
    <property type="entry name" value="TYR_RECOMBINASE"/>
    <property type="match status" value="1"/>
</dbReference>
<evidence type="ECO:0008006" key="10">
    <source>
        <dbReference type="Google" id="ProtNLM"/>
    </source>
</evidence>
<keyword evidence="4" id="KW-0233">DNA recombination</keyword>
<dbReference type="Pfam" id="PF13102">
    <property type="entry name" value="Phage_int_SAM_5"/>
    <property type="match status" value="1"/>
</dbReference>
<dbReference type="InterPro" id="IPR025269">
    <property type="entry name" value="SAM-like_dom"/>
</dbReference>
<evidence type="ECO:0000313" key="9">
    <source>
        <dbReference type="Proteomes" id="UP000014207"/>
    </source>
</evidence>
<protein>
    <recommendedName>
        <fullName evidence="10">Tyr recombinase domain-containing protein</fullName>
    </recommendedName>
</protein>
<dbReference type="InterPro" id="IPR044068">
    <property type="entry name" value="CB"/>
</dbReference>
<feature type="domain" description="Core-binding (CB)" evidence="7">
    <location>
        <begin position="99"/>
        <end position="182"/>
    </location>
</feature>
<dbReference type="GO" id="GO:0015074">
    <property type="term" value="P:DNA integration"/>
    <property type="evidence" value="ECO:0007669"/>
    <property type="project" value="UniProtKB-KW"/>
</dbReference>
<dbReference type="Pfam" id="PF00589">
    <property type="entry name" value="Phage_integrase"/>
    <property type="match status" value="1"/>
</dbReference>
<name>R9HD81_BACT4</name>
<evidence type="ECO:0000256" key="2">
    <source>
        <dbReference type="ARBA" id="ARBA00022908"/>
    </source>
</evidence>
<proteinExistence type="inferred from homology"/>
<dbReference type="InterPro" id="IPR050090">
    <property type="entry name" value="Tyrosine_recombinase_XerCD"/>
</dbReference>
<dbReference type="InterPro" id="IPR011010">
    <property type="entry name" value="DNA_brk_join_enz"/>
</dbReference>
<dbReference type="InterPro" id="IPR010998">
    <property type="entry name" value="Integrase_recombinase_N"/>
</dbReference>
<dbReference type="Proteomes" id="UP000014207">
    <property type="component" value="Unassembled WGS sequence"/>
</dbReference>
<dbReference type="SUPFAM" id="SSF56349">
    <property type="entry name" value="DNA breaking-rejoining enzymes"/>
    <property type="match status" value="1"/>
</dbReference>
<comment type="similarity">
    <text evidence="1">Belongs to the 'phage' integrase family.</text>
</comment>
<organism evidence="8 9">
    <name type="scientific">Bacteroides thetaiotaomicron dnLKV9</name>
    <dbReference type="NCBI Taxonomy" id="1235785"/>
    <lineage>
        <taxon>Bacteria</taxon>
        <taxon>Pseudomonadati</taxon>
        <taxon>Bacteroidota</taxon>
        <taxon>Bacteroidia</taxon>
        <taxon>Bacteroidales</taxon>
        <taxon>Bacteroidaceae</taxon>
        <taxon>Bacteroides</taxon>
    </lineage>
</organism>
<dbReference type="PANTHER" id="PTHR30349:SF64">
    <property type="entry name" value="PROPHAGE INTEGRASE INTD-RELATED"/>
    <property type="match status" value="1"/>
</dbReference>
<evidence type="ECO:0000256" key="1">
    <source>
        <dbReference type="ARBA" id="ARBA00008857"/>
    </source>
</evidence>
<gene>
    <name evidence="8" type="ORF">C799_00971</name>
</gene>
<reference evidence="8 9" key="1">
    <citation type="submission" date="2013-04" db="EMBL/GenBank/DDBJ databases">
        <title>The Genome Sequence of Bacteroides thetaiotaomicron dnLKV9.</title>
        <authorList>
            <consortium name="The Broad Institute Genomics Platform"/>
            <consortium name="The Broad Institute Genome Sequencing Center for Infectious Disease"/>
            <person name="Earl A."/>
            <person name="Xavier R."/>
            <person name="Kuhn K."/>
            <person name="Stappenbeck T."/>
            <person name="Walker B."/>
            <person name="Young S."/>
            <person name="Zeng Q."/>
            <person name="Gargeya S."/>
            <person name="Fitzgerald M."/>
            <person name="Haas B."/>
            <person name="Abouelleil A."/>
            <person name="Allen A.W."/>
            <person name="Alvarado L."/>
            <person name="Arachchi H.M."/>
            <person name="Berlin A.M."/>
            <person name="Chapman S.B."/>
            <person name="Gainer-Dewar J."/>
            <person name="Goldberg J."/>
            <person name="Griggs A."/>
            <person name="Gujja S."/>
            <person name="Hansen M."/>
            <person name="Howarth C."/>
            <person name="Imamovic A."/>
            <person name="Ireland A."/>
            <person name="Larimer J."/>
            <person name="McCowan C."/>
            <person name="Murphy C."/>
            <person name="Pearson M."/>
            <person name="Poon T.W."/>
            <person name="Priest M."/>
            <person name="Roberts A."/>
            <person name="Saif S."/>
            <person name="Shea T."/>
            <person name="Sisk P."/>
            <person name="Sykes S."/>
            <person name="Wortman J."/>
            <person name="Nusbaum C."/>
            <person name="Birren B."/>
        </authorList>
    </citation>
    <scope>NUCLEOTIDE SEQUENCE [LARGE SCALE GENOMIC DNA]</scope>
    <source>
        <strain evidence="9">dnLKV9</strain>
    </source>
</reference>
<dbReference type="AlphaFoldDB" id="R9HD81"/>
<dbReference type="EMBL" id="ASSM01000006">
    <property type="protein sequence ID" value="EOS01864.1"/>
    <property type="molecule type" value="Genomic_DNA"/>
</dbReference>
<evidence type="ECO:0000256" key="5">
    <source>
        <dbReference type="PROSITE-ProRule" id="PRU01248"/>
    </source>
</evidence>
<comment type="caution">
    <text evidence="8">The sequence shown here is derived from an EMBL/GenBank/DDBJ whole genome shotgun (WGS) entry which is preliminary data.</text>
</comment>